<dbReference type="Pfam" id="PF00293">
    <property type="entry name" value="NUDIX"/>
    <property type="match status" value="1"/>
</dbReference>
<dbReference type="Gene3D" id="3.40.50.620">
    <property type="entry name" value="HUPs"/>
    <property type="match status" value="1"/>
</dbReference>
<evidence type="ECO:0000256" key="1">
    <source>
        <dbReference type="ARBA" id="ARBA00022801"/>
    </source>
</evidence>
<dbReference type="InterPro" id="IPR015797">
    <property type="entry name" value="NUDIX_hydrolase-like_dom_sf"/>
</dbReference>
<dbReference type="InterPro" id="IPR020084">
    <property type="entry name" value="NUDIX_hydrolase_CS"/>
</dbReference>
<dbReference type="InterPro" id="IPR000086">
    <property type="entry name" value="NUDIX_hydrolase_dom"/>
</dbReference>
<gene>
    <name evidence="3" type="ORF">A2227_06600</name>
</gene>
<feature type="domain" description="Nudix hydrolase" evidence="2">
    <location>
        <begin position="192"/>
        <end position="354"/>
    </location>
</feature>
<evidence type="ECO:0000313" key="3">
    <source>
        <dbReference type="EMBL" id="OGF26764.1"/>
    </source>
</evidence>
<dbReference type="NCBIfam" id="TIGR00125">
    <property type="entry name" value="cyt_tran_rel"/>
    <property type="match status" value="1"/>
</dbReference>
<protein>
    <recommendedName>
        <fullName evidence="2">Nudix hydrolase domain-containing protein</fullName>
    </recommendedName>
</protein>
<dbReference type="STRING" id="1797994.A2227_06600"/>
<dbReference type="AlphaFoldDB" id="A0A1F5SJB0"/>
<dbReference type="InterPro" id="IPR014729">
    <property type="entry name" value="Rossmann-like_a/b/a_fold"/>
</dbReference>
<dbReference type="PROSITE" id="PS51462">
    <property type="entry name" value="NUDIX"/>
    <property type="match status" value="1"/>
</dbReference>
<dbReference type="Gene3D" id="3.90.79.10">
    <property type="entry name" value="Nucleoside Triphosphate Pyrophosphohydrolase"/>
    <property type="match status" value="1"/>
</dbReference>
<sequence length="354" mass="40110">MEMTVAFVPGRWNPPHEGHIRLFLWLLSKFDRLIIGIGSCYEVGTSRHPLLAFMREKMIHYSLEAAGVDMYRVNFAHLQDFKSWDEWWQHIISVPGMKNTTHFVTGNEKEIINELKKRDYPTRFLLLNPEKEMPLKARFPYHATQLREAIDRNDYELFMEIASVGTRNLMGLCGGFEGIRAALHDNGTRIIPGRQTVDLIVTCRAGHGDARMVLCGYRSQQKKDFPGILGLPGGGINSHENPMDAAVREFAEETGLCVKIVNRSLEPAHVLVSGIMSEIRFVKLYSTTDKKLGGNQGGSSQVFHVKLDVKAEIFDGLIRSDSDLCDVRFRPVEEVFLRGLAYQQSDMLKSALNL</sequence>
<keyword evidence="1" id="KW-0378">Hydrolase</keyword>
<name>A0A1F5SJB0_9BACT</name>
<evidence type="ECO:0000259" key="2">
    <source>
        <dbReference type="PROSITE" id="PS51462"/>
    </source>
</evidence>
<dbReference type="PROSITE" id="PS00893">
    <property type="entry name" value="NUDIX_BOX"/>
    <property type="match status" value="1"/>
</dbReference>
<organism evidence="3 4">
    <name type="scientific">Candidatus Falkowbacteria bacterium RIFOXYA2_FULL_47_19</name>
    <dbReference type="NCBI Taxonomy" id="1797994"/>
    <lineage>
        <taxon>Bacteria</taxon>
        <taxon>Candidatus Falkowiibacteriota</taxon>
    </lineage>
</organism>
<accession>A0A1F5SJB0</accession>
<comment type="caution">
    <text evidence="3">The sequence shown here is derived from an EMBL/GenBank/DDBJ whole genome shotgun (WGS) entry which is preliminary data.</text>
</comment>
<reference evidence="3 4" key="1">
    <citation type="journal article" date="2016" name="Nat. Commun.">
        <title>Thousands of microbial genomes shed light on interconnected biogeochemical processes in an aquifer system.</title>
        <authorList>
            <person name="Anantharaman K."/>
            <person name="Brown C.T."/>
            <person name="Hug L.A."/>
            <person name="Sharon I."/>
            <person name="Castelle C.J."/>
            <person name="Probst A.J."/>
            <person name="Thomas B.C."/>
            <person name="Singh A."/>
            <person name="Wilkins M.J."/>
            <person name="Karaoz U."/>
            <person name="Brodie E.L."/>
            <person name="Williams K.H."/>
            <person name="Hubbard S.S."/>
            <person name="Banfield J.F."/>
        </authorList>
    </citation>
    <scope>NUCLEOTIDE SEQUENCE [LARGE SCALE GENOMIC DNA]</scope>
</reference>
<evidence type="ECO:0000313" key="4">
    <source>
        <dbReference type="Proteomes" id="UP000178367"/>
    </source>
</evidence>
<dbReference type="Proteomes" id="UP000178367">
    <property type="component" value="Unassembled WGS sequence"/>
</dbReference>
<dbReference type="InterPro" id="IPR004821">
    <property type="entry name" value="Cyt_trans-like"/>
</dbReference>
<dbReference type="Pfam" id="PF01467">
    <property type="entry name" value="CTP_transf_like"/>
    <property type="match status" value="1"/>
</dbReference>
<dbReference type="GO" id="GO:0016787">
    <property type="term" value="F:hydrolase activity"/>
    <property type="evidence" value="ECO:0007669"/>
    <property type="project" value="UniProtKB-KW"/>
</dbReference>
<proteinExistence type="predicted"/>
<dbReference type="SUPFAM" id="SSF55811">
    <property type="entry name" value="Nudix"/>
    <property type="match status" value="1"/>
</dbReference>
<dbReference type="SUPFAM" id="SSF52374">
    <property type="entry name" value="Nucleotidylyl transferase"/>
    <property type="match status" value="1"/>
</dbReference>
<dbReference type="EMBL" id="MFGB01000014">
    <property type="protein sequence ID" value="OGF26764.1"/>
    <property type="molecule type" value="Genomic_DNA"/>
</dbReference>